<evidence type="ECO:0000313" key="2">
    <source>
        <dbReference type="EMBL" id="AHG22990.1"/>
    </source>
</evidence>
<proteinExistence type="predicted"/>
<dbReference type="KEGG" id="sfo:Z042_23040"/>
<protein>
    <submittedName>
        <fullName evidence="2">Uncharacterized protein</fullName>
    </submittedName>
</protein>
<keyword evidence="1" id="KW-0472">Membrane</keyword>
<dbReference type="Proteomes" id="UP000019030">
    <property type="component" value="Chromosome"/>
</dbReference>
<feature type="transmembrane region" description="Helical" evidence="1">
    <location>
        <begin position="90"/>
        <end position="115"/>
    </location>
</feature>
<evidence type="ECO:0000313" key="3">
    <source>
        <dbReference type="Proteomes" id="UP000019030"/>
    </source>
</evidence>
<sequence>MLLRSSETDTDNNSNFLVKLSLGKYGVTRTYFHLVFALIFCIAVTFFSKFAQWNALGIAIAVFSYGVYITNVGLGLWRASRTIKQEILSFFTKVIAALSAVAGVMAIFNAINLLFTYL</sequence>
<keyword evidence="1" id="KW-1133">Transmembrane helix</keyword>
<reference evidence="2 3" key="2">
    <citation type="submission" date="2015-03" db="EMBL/GenBank/DDBJ databases">
        <authorList>
            <person name="Chan K.-G."/>
        </authorList>
    </citation>
    <scope>NUCLEOTIDE SEQUENCE [LARGE SCALE GENOMIC DNA]</scope>
    <source>
        <strain evidence="2 3">RB-25</strain>
    </source>
</reference>
<keyword evidence="1" id="KW-0812">Transmembrane</keyword>
<reference evidence="2 3" key="1">
    <citation type="submission" date="2014-01" db="EMBL/GenBank/DDBJ databases">
        <title>Isolation of Serratia multitudinisentens RB-25 from Ex-Landfill site.</title>
        <authorList>
            <person name="Robson E.H.J."/>
        </authorList>
    </citation>
    <scope>NUCLEOTIDE SEQUENCE [LARGE SCALE GENOMIC DNA]</scope>
    <source>
        <strain evidence="2 3">RB-25</strain>
    </source>
</reference>
<feature type="transmembrane region" description="Helical" evidence="1">
    <location>
        <begin position="31"/>
        <end position="50"/>
    </location>
</feature>
<dbReference type="STRING" id="1441930.Z042_23040"/>
<feature type="transmembrane region" description="Helical" evidence="1">
    <location>
        <begin position="56"/>
        <end position="78"/>
    </location>
</feature>
<organism evidence="2 3">
    <name type="scientific">Chania multitudinisentens RB-25</name>
    <dbReference type="NCBI Taxonomy" id="1441930"/>
    <lineage>
        <taxon>Bacteria</taxon>
        <taxon>Pseudomonadati</taxon>
        <taxon>Pseudomonadota</taxon>
        <taxon>Gammaproteobacteria</taxon>
        <taxon>Enterobacterales</taxon>
        <taxon>Yersiniaceae</taxon>
        <taxon>Chania</taxon>
    </lineage>
</organism>
<dbReference type="RefSeq" id="WP_024910273.1">
    <property type="nucleotide sequence ID" value="NZ_CP007044.2"/>
</dbReference>
<gene>
    <name evidence="2" type="ORF">Z042_23040</name>
</gene>
<dbReference type="EMBL" id="CP007044">
    <property type="protein sequence ID" value="AHG22990.1"/>
    <property type="molecule type" value="Genomic_DNA"/>
</dbReference>
<evidence type="ECO:0000256" key="1">
    <source>
        <dbReference type="SAM" id="Phobius"/>
    </source>
</evidence>
<dbReference type="HOGENOM" id="CLU_2071507_0_0_6"/>
<keyword evidence="3" id="KW-1185">Reference proteome</keyword>
<dbReference type="AlphaFoldDB" id="W0LLR8"/>
<name>W0LLR8_9GAMM</name>
<dbReference type="OrthoDB" id="6638309at2"/>
<accession>W0LLR8</accession>